<evidence type="ECO:0000313" key="2">
    <source>
        <dbReference type="Proteomes" id="UP000322234"/>
    </source>
</evidence>
<proteinExistence type="predicted"/>
<dbReference type="EMBL" id="VBQZ03000058">
    <property type="protein sequence ID" value="MXQ89786.1"/>
    <property type="molecule type" value="Genomic_DNA"/>
</dbReference>
<name>A0A6B0RPE9_9CETA</name>
<sequence length="172" mass="19153">MKIMLCRHKIAAFAQARSPPSITNISLKREANGMSGIADAWSTVRKRYSRDAEPGYPSGAFGTRDSCEVNGFFQPTTMPSGTVKINYKFQRARLSGNHKCKPQSFTLPCPNQQCSQLWGSGVSFAIVSLQNHSVTESTIEANILTWKSEHLENPQRDHTSEDLLCFHCTDGR</sequence>
<reference evidence="1" key="1">
    <citation type="submission" date="2019-10" db="EMBL/GenBank/DDBJ databases">
        <title>The sequence and de novo assembly of the wild yak genome.</title>
        <authorList>
            <person name="Liu Y."/>
        </authorList>
    </citation>
    <scope>NUCLEOTIDE SEQUENCE [LARGE SCALE GENOMIC DNA]</scope>
    <source>
        <strain evidence="1">WY2019</strain>
    </source>
</reference>
<dbReference type="Proteomes" id="UP000322234">
    <property type="component" value="Unassembled WGS sequence"/>
</dbReference>
<dbReference type="AlphaFoldDB" id="A0A6B0RPE9"/>
<comment type="caution">
    <text evidence="1">The sequence shown here is derived from an EMBL/GenBank/DDBJ whole genome shotgun (WGS) entry which is preliminary data.</text>
</comment>
<keyword evidence="2" id="KW-1185">Reference proteome</keyword>
<accession>A0A6B0RPE9</accession>
<organism evidence="1 2">
    <name type="scientific">Bos mutus</name>
    <name type="common">wild yak</name>
    <dbReference type="NCBI Taxonomy" id="72004"/>
    <lineage>
        <taxon>Eukaryota</taxon>
        <taxon>Metazoa</taxon>
        <taxon>Chordata</taxon>
        <taxon>Craniata</taxon>
        <taxon>Vertebrata</taxon>
        <taxon>Euteleostomi</taxon>
        <taxon>Mammalia</taxon>
        <taxon>Eutheria</taxon>
        <taxon>Laurasiatheria</taxon>
        <taxon>Artiodactyla</taxon>
        <taxon>Ruminantia</taxon>
        <taxon>Pecora</taxon>
        <taxon>Bovidae</taxon>
        <taxon>Bovinae</taxon>
        <taxon>Bos</taxon>
    </lineage>
</organism>
<gene>
    <name evidence="1" type="ORF">E5288_WYG011546</name>
</gene>
<protein>
    <submittedName>
        <fullName evidence="1">Uncharacterized protein</fullName>
    </submittedName>
</protein>
<evidence type="ECO:0000313" key="1">
    <source>
        <dbReference type="EMBL" id="MXQ89786.1"/>
    </source>
</evidence>